<sequence>MPPSLYLCLLLQIYEFWLPDTQSKLHRQIPRVKCLHMSSAALTHKIGSSSSSSKLYMQTPQTRKNFSDGTEQDLRFDSHITLV</sequence>
<evidence type="ECO:0000313" key="2">
    <source>
        <dbReference type="EMBL" id="NOV43186.1"/>
    </source>
</evidence>
<dbReference type="AlphaFoldDB" id="A0A6M2DAS7"/>
<keyword evidence="1" id="KW-0732">Signal</keyword>
<evidence type="ECO:0000256" key="1">
    <source>
        <dbReference type="SAM" id="SignalP"/>
    </source>
</evidence>
<feature type="chain" id="PRO_5026762057" evidence="1">
    <location>
        <begin position="24"/>
        <end position="83"/>
    </location>
</feature>
<feature type="signal peptide" evidence="1">
    <location>
        <begin position="1"/>
        <end position="23"/>
    </location>
</feature>
<organism evidence="2">
    <name type="scientific">Rhipicephalus microplus</name>
    <name type="common">Cattle tick</name>
    <name type="synonym">Boophilus microplus</name>
    <dbReference type="NCBI Taxonomy" id="6941"/>
    <lineage>
        <taxon>Eukaryota</taxon>
        <taxon>Metazoa</taxon>
        <taxon>Ecdysozoa</taxon>
        <taxon>Arthropoda</taxon>
        <taxon>Chelicerata</taxon>
        <taxon>Arachnida</taxon>
        <taxon>Acari</taxon>
        <taxon>Parasitiformes</taxon>
        <taxon>Ixodida</taxon>
        <taxon>Ixodoidea</taxon>
        <taxon>Ixodidae</taxon>
        <taxon>Rhipicephalinae</taxon>
        <taxon>Rhipicephalus</taxon>
        <taxon>Boophilus</taxon>
    </lineage>
</organism>
<dbReference type="EMBL" id="GHWJ01010449">
    <property type="protein sequence ID" value="NOV43186.1"/>
    <property type="molecule type" value="Transcribed_RNA"/>
</dbReference>
<accession>A0A6M2DAS7</accession>
<reference evidence="2" key="1">
    <citation type="submission" date="2019-09" db="EMBL/GenBank/DDBJ databases">
        <title>Organ-specific transcriptomic study of the physiology of the cattle tick, Rhipicephalus microplus.</title>
        <authorList>
            <person name="Tirloni L."/>
            <person name="Braz G."/>
            <person name="Gandara A.C.P."/>
            <person name="Sabadin G.A."/>
            <person name="da Silva R.M."/>
            <person name="Guizzo M.G."/>
            <person name="Machado J.A."/>
            <person name="Costa E.P."/>
            <person name="Gomes H.F."/>
            <person name="Moraes J."/>
            <person name="Mota M.B.S."/>
            <person name="Mesquita R.D."/>
            <person name="Alvarenga P.H."/>
            <person name="Alves F."/>
            <person name="Seixas A."/>
            <person name="da Fonseca R.N."/>
            <person name="Fogaca A."/>
            <person name="Logullo C."/>
            <person name="Tanaka A."/>
            <person name="Daffre S."/>
            <person name="Termignoni C."/>
            <person name="Vaz I.S.Jr."/>
            <person name="Oliveira P.L."/>
            <person name="Ribeiro J.M."/>
        </authorList>
    </citation>
    <scope>NUCLEOTIDE SEQUENCE</scope>
    <source>
        <strain evidence="2">Porto Alegre</strain>
    </source>
</reference>
<name>A0A6M2DAS7_RHIMP</name>
<protein>
    <submittedName>
        <fullName evidence="2">Putative secreted protein salivary gland overexpressed</fullName>
    </submittedName>
</protein>
<proteinExistence type="predicted"/>